<gene>
    <name evidence="3" type="ordered locus">Turpa_2592</name>
</gene>
<dbReference type="Proteomes" id="UP000006048">
    <property type="component" value="Chromosome"/>
</dbReference>
<feature type="signal peptide" evidence="1">
    <location>
        <begin position="1"/>
        <end position="23"/>
    </location>
</feature>
<dbReference type="OrthoDB" id="342847at2"/>
<evidence type="ECO:0000313" key="4">
    <source>
        <dbReference type="Proteomes" id="UP000006048"/>
    </source>
</evidence>
<dbReference type="RefSeq" id="WP_014803737.1">
    <property type="nucleotide sequence ID" value="NC_018020.1"/>
</dbReference>
<dbReference type="InterPro" id="IPR006860">
    <property type="entry name" value="FecR"/>
</dbReference>
<dbReference type="STRING" id="869212.Turpa_2592"/>
<dbReference type="Gene3D" id="2.60.120.1440">
    <property type="match status" value="1"/>
</dbReference>
<feature type="chain" id="PRO_5003686805" evidence="1">
    <location>
        <begin position="24"/>
        <end position="252"/>
    </location>
</feature>
<keyword evidence="1" id="KW-0732">Signal</keyword>
<organism evidence="3 4">
    <name type="scientific">Turneriella parva (strain ATCC BAA-1111 / DSM 21527 / NCTC 11395 / H)</name>
    <name type="common">Leptospira parva</name>
    <dbReference type="NCBI Taxonomy" id="869212"/>
    <lineage>
        <taxon>Bacteria</taxon>
        <taxon>Pseudomonadati</taxon>
        <taxon>Spirochaetota</taxon>
        <taxon>Spirochaetia</taxon>
        <taxon>Leptospirales</taxon>
        <taxon>Leptospiraceae</taxon>
        <taxon>Turneriella</taxon>
    </lineage>
</organism>
<name>I4B7H5_TURPD</name>
<dbReference type="Pfam" id="PF04773">
    <property type="entry name" value="FecR"/>
    <property type="match status" value="1"/>
</dbReference>
<dbReference type="EMBL" id="CP002959">
    <property type="protein sequence ID" value="AFM13232.1"/>
    <property type="molecule type" value="Genomic_DNA"/>
</dbReference>
<dbReference type="PANTHER" id="PTHR38731">
    <property type="entry name" value="LIPL45-RELATED LIPOPROTEIN-RELATED"/>
    <property type="match status" value="1"/>
</dbReference>
<protein>
    <submittedName>
        <fullName evidence="3">FecR family protein</fullName>
    </submittedName>
</protein>
<evidence type="ECO:0000259" key="2">
    <source>
        <dbReference type="Pfam" id="PF04773"/>
    </source>
</evidence>
<evidence type="ECO:0000313" key="3">
    <source>
        <dbReference type="EMBL" id="AFM13232.1"/>
    </source>
</evidence>
<evidence type="ECO:0000256" key="1">
    <source>
        <dbReference type="SAM" id="SignalP"/>
    </source>
</evidence>
<dbReference type="AlphaFoldDB" id="I4B7H5"/>
<accession>I4B7H5</accession>
<feature type="domain" description="FecR protein" evidence="2">
    <location>
        <begin position="60"/>
        <end position="151"/>
    </location>
</feature>
<proteinExistence type="predicted"/>
<sequence>MKNTRALAGLFAFAGLIATDSLAAKVVAKFESITGAVQYREKGGKWQNAKIGSPLNDNTELQTGPTGKASLIFPNGTKVVLKPGTLASLDQYTTGSYGTQTNMSLRVGRMNADIAKVNDANVRNHFRVRTPTVVAGVRGSNADVSNGTSTNIRMNEHSMDVRNVAGQQIRVPEGGGSQITGNKMLRADQLESRENTVTMTSQESSSGAEAEMAFFAGDNLFSSNPSDFTDFMDFLEFLDFLNAIDSVTFEKL</sequence>
<reference evidence="3 4" key="1">
    <citation type="submission" date="2012-06" db="EMBL/GenBank/DDBJ databases">
        <title>The complete chromosome of genome of Turneriella parva DSM 21527.</title>
        <authorList>
            <consortium name="US DOE Joint Genome Institute (JGI-PGF)"/>
            <person name="Lucas S."/>
            <person name="Han J."/>
            <person name="Lapidus A."/>
            <person name="Bruce D."/>
            <person name="Goodwin L."/>
            <person name="Pitluck S."/>
            <person name="Peters L."/>
            <person name="Kyrpides N."/>
            <person name="Mavromatis K."/>
            <person name="Ivanova N."/>
            <person name="Mikhailova N."/>
            <person name="Chertkov O."/>
            <person name="Detter J.C."/>
            <person name="Tapia R."/>
            <person name="Han C."/>
            <person name="Land M."/>
            <person name="Hauser L."/>
            <person name="Markowitz V."/>
            <person name="Cheng J.-F."/>
            <person name="Hugenholtz P."/>
            <person name="Woyke T."/>
            <person name="Wu D."/>
            <person name="Gronow S."/>
            <person name="Wellnitz S."/>
            <person name="Brambilla E."/>
            <person name="Klenk H.-P."/>
            <person name="Eisen J.A."/>
        </authorList>
    </citation>
    <scope>NUCLEOTIDE SEQUENCE [LARGE SCALE GENOMIC DNA]</scope>
    <source>
        <strain evidence="4">ATCC BAA-1111 / DSM 21527 / NCTC 11395 / H</strain>
    </source>
</reference>
<dbReference type="KEGG" id="tpx:Turpa_2592"/>
<keyword evidence="4" id="KW-1185">Reference proteome</keyword>
<dbReference type="HOGENOM" id="CLU_1102408_0_0_12"/>